<sequence length="87" mass="9539">MDTSTISTRLAPDTPGCEEMGLSGRLPAHRLVAEQLPRDGGAKQQARPRKDNPVVAPQTLRPAMHMCVVNRFDPRDNGGVHKAVYHL</sequence>
<comment type="caution">
    <text evidence="2">The sequence shown here is derived from an EMBL/GenBank/DDBJ whole genome shotgun (WGS) entry which is preliminary data.</text>
</comment>
<dbReference type="Proteomes" id="UP001518990">
    <property type="component" value="Unassembled WGS sequence"/>
</dbReference>
<evidence type="ECO:0008006" key="4">
    <source>
        <dbReference type="Google" id="ProtNLM"/>
    </source>
</evidence>
<gene>
    <name evidence="2" type="ORF">IAI60_00705</name>
</gene>
<keyword evidence="3" id="KW-1185">Reference proteome</keyword>
<evidence type="ECO:0000313" key="2">
    <source>
        <dbReference type="EMBL" id="MBO1073122.1"/>
    </source>
</evidence>
<organism evidence="2 3">
    <name type="scientific">Roseomonas marmotae</name>
    <dbReference type="NCBI Taxonomy" id="2768161"/>
    <lineage>
        <taxon>Bacteria</taxon>
        <taxon>Pseudomonadati</taxon>
        <taxon>Pseudomonadota</taxon>
        <taxon>Alphaproteobacteria</taxon>
        <taxon>Acetobacterales</taxon>
        <taxon>Roseomonadaceae</taxon>
        <taxon>Roseomonas</taxon>
    </lineage>
</organism>
<dbReference type="RefSeq" id="WP_207444746.1">
    <property type="nucleotide sequence ID" value="NZ_CP061091.1"/>
</dbReference>
<name>A0ABS3K6P8_9PROT</name>
<evidence type="ECO:0000313" key="3">
    <source>
        <dbReference type="Proteomes" id="UP001518990"/>
    </source>
</evidence>
<dbReference type="EMBL" id="JACTNF010000001">
    <property type="protein sequence ID" value="MBO1073122.1"/>
    <property type="molecule type" value="Genomic_DNA"/>
</dbReference>
<evidence type="ECO:0000256" key="1">
    <source>
        <dbReference type="SAM" id="MobiDB-lite"/>
    </source>
</evidence>
<accession>A0ABS3K6P8</accession>
<reference evidence="2 3" key="1">
    <citation type="submission" date="2020-09" db="EMBL/GenBank/DDBJ databases">
        <title>Roseomonas.</title>
        <authorList>
            <person name="Zhu W."/>
        </authorList>
    </citation>
    <scope>NUCLEOTIDE SEQUENCE [LARGE SCALE GENOMIC DNA]</scope>
    <source>
        <strain evidence="2 3">1311</strain>
    </source>
</reference>
<feature type="region of interest" description="Disordered" evidence="1">
    <location>
        <begin position="35"/>
        <end position="55"/>
    </location>
</feature>
<protein>
    <recommendedName>
        <fullName evidence="4">Transposase</fullName>
    </recommendedName>
</protein>
<proteinExistence type="predicted"/>